<protein>
    <recommendedName>
        <fullName evidence="3">Protein kinase domain-containing protein</fullName>
    </recommendedName>
</protein>
<reference evidence="1" key="1">
    <citation type="journal article" date="2023" name="Mol. Phylogenet. Evol.">
        <title>Genome-scale phylogeny and comparative genomics of the fungal order Sordariales.</title>
        <authorList>
            <person name="Hensen N."/>
            <person name="Bonometti L."/>
            <person name="Westerberg I."/>
            <person name="Brannstrom I.O."/>
            <person name="Guillou S."/>
            <person name="Cros-Aarteil S."/>
            <person name="Calhoun S."/>
            <person name="Haridas S."/>
            <person name="Kuo A."/>
            <person name="Mondo S."/>
            <person name="Pangilinan J."/>
            <person name="Riley R."/>
            <person name="LaButti K."/>
            <person name="Andreopoulos B."/>
            <person name="Lipzen A."/>
            <person name="Chen C."/>
            <person name="Yan M."/>
            <person name="Daum C."/>
            <person name="Ng V."/>
            <person name="Clum A."/>
            <person name="Steindorff A."/>
            <person name="Ohm R.A."/>
            <person name="Martin F."/>
            <person name="Silar P."/>
            <person name="Natvig D.O."/>
            <person name="Lalanne C."/>
            <person name="Gautier V."/>
            <person name="Ament-Velasquez S.L."/>
            <person name="Kruys A."/>
            <person name="Hutchinson M.I."/>
            <person name="Powell A.J."/>
            <person name="Barry K."/>
            <person name="Miller A.N."/>
            <person name="Grigoriev I.V."/>
            <person name="Debuchy R."/>
            <person name="Gladieux P."/>
            <person name="Hiltunen Thoren M."/>
            <person name="Johannesson H."/>
        </authorList>
    </citation>
    <scope>NUCLEOTIDE SEQUENCE</scope>
    <source>
        <strain evidence="1">CBS 315.58</strain>
    </source>
</reference>
<evidence type="ECO:0000313" key="2">
    <source>
        <dbReference type="Proteomes" id="UP001303160"/>
    </source>
</evidence>
<dbReference type="EMBL" id="MU863887">
    <property type="protein sequence ID" value="KAK4203785.1"/>
    <property type="molecule type" value="Genomic_DNA"/>
</dbReference>
<evidence type="ECO:0000313" key="1">
    <source>
        <dbReference type="EMBL" id="KAK4203785.1"/>
    </source>
</evidence>
<organism evidence="1 2">
    <name type="scientific">Triangularia verruculosa</name>
    <dbReference type="NCBI Taxonomy" id="2587418"/>
    <lineage>
        <taxon>Eukaryota</taxon>
        <taxon>Fungi</taxon>
        <taxon>Dikarya</taxon>
        <taxon>Ascomycota</taxon>
        <taxon>Pezizomycotina</taxon>
        <taxon>Sordariomycetes</taxon>
        <taxon>Sordariomycetidae</taxon>
        <taxon>Sordariales</taxon>
        <taxon>Podosporaceae</taxon>
        <taxon>Triangularia</taxon>
    </lineage>
</organism>
<keyword evidence="2" id="KW-1185">Reference proteome</keyword>
<evidence type="ECO:0008006" key="3">
    <source>
        <dbReference type="Google" id="ProtNLM"/>
    </source>
</evidence>
<dbReference type="SUPFAM" id="SSF56112">
    <property type="entry name" value="Protein kinase-like (PK-like)"/>
    <property type="match status" value="1"/>
</dbReference>
<dbReference type="Gene3D" id="1.10.510.10">
    <property type="entry name" value="Transferase(Phosphotransferase) domain 1"/>
    <property type="match status" value="1"/>
</dbReference>
<dbReference type="PANTHER" id="PTHR37171">
    <property type="entry name" value="SERINE/THREONINE-PROTEIN KINASE YRZF-RELATED"/>
    <property type="match status" value="1"/>
</dbReference>
<name>A0AAN7B0B9_9PEZI</name>
<comment type="caution">
    <text evidence="1">The sequence shown here is derived from an EMBL/GenBank/DDBJ whole genome shotgun (WGS) entry which is preliminary data.</text>
</comment>
<dbReference type="InterPro" id="IPR011009">
    <property type="entry name" value="Kinase-like_dom_sf"/>
</dbReference>
<dbReference type="PANTHER" id="PTHR37171:SF1">
    <property type="entry name" value="SERINE_THREONINE-PROTEIN KINASE YRZF-RELATED"/>
    <property type="match status" value="1"/>
</dbReference>
<dbReference type="Proteomes" id="UP001303160">
    <property type="component" value="Unassembled WGS sequence"/>
</dbReference>
<gene>
    <name evidence="1" type="ORF">QBC40DRAFT_17685</name>
</gene>
<reference evidence="1" key="2">
    <citation type="submission" date="2023-05" db="EMBL/GenBank/DDBJ databases">
        <authorList>
            <consortium name="Lawrence Berkeley National Laboratory"/>
            <person name="Steindorff A."/>
            <person name="Hensen N."/>
            <person name="Bonometti L."/>
            <person name="Westerberg I."/>
            <person name="Brannstrom I.O."/>
            <person name="Guillou S."/>
            <person name="Cros-Aarteil S."/>
            <person name="Calhoun S."/>
            <person name="Haridas S."/>
            <person name="Kuo A."/>
            <person name="Mondo S."/>
            <person name="Pangilinan J."/>
            <person name="Riley R."/>
            <person name="Labutti K."/>
            <person name="Andreopoulos B."/>
            <person name="Lipzen A."/>
            <person name="Chen C."/>
            <person name="Yanf M."/>
            <person name="Daum C."/>
            <person name="Ng V."/>
            <person name="Clum A."/>
            <person name="Ohm R."/>
            <person name="Martin F."/>
            <person name="Silar P."/>
            <person name="Natvig D."/>
            <person name="Lalanne C."/>
            <person name="Gautier V."/>
            <person name="Ament-Velasquez S.L."/>
            <person name="Kruys A."/>
            <person name="Hutchinson M.I."/>
            <person name="Powell A.J."/>
            <person name="Barry K."/>
            <person name="Miller A.N."/>
            <person name="Grigoriev I.V."/>
            <person name="Debuchy R."/>
            <person name="Gladieux P."/>
            <person name="Thoren M.H."/>
            <person name="Johannesson H."/>
        </authorList>
    </citation>
    <scope>NUCLEOTIDE SEQUENCE</scope>
    <source>
        <strain evidence="1">CBS 315.58</strain>
    </source>
</reference>
<accession>A0AAN7B0B9</accession>
<sequence>MDGDGELLLQNAEPPLEFRLGSRLVVAEKAKLLDPRRTVYRLDLKRPPLLIALIQPVVSLCPWIKARWPEWFLPPTVILKKRKADWEEEFEKEKQAYNVLKLIQGNIIPHFYGEAVYDGSPTLILSFIDGKTLFELRRDLSEDDLRQGLEKALAALTSYGVEYTDMKLDNFLMVDGGRVMVIDLEQVELDTTKVWEESVNRANVQGFMDILNIRRELAARSIMGA</sequence>
<proteinExistence type="predicted"/>
<dbReference type="InterPro" id="IPR052396">
    <property type="entry name" value="Meiotic_Drive_Suppr_Kinase"/>
</dbReference>
<dbReference type="AlphaFoldDB" id="A0AAN7B0B9"/>